<organism evidence="2 3">
    <name type="scientific">Winogradskyella immobilis</name>
    <dbReference type="NCBI Taxonomy" id="2816852"/>
    <lineage>
        <taxon>Bacteria</taxon>
        <taxon>Pseudomonadati</taxon>
        <taxon>Bacteroidota</taxon>
        <taxon>Flavobacteriia</taxon>
        <taxon>Flavobacteriales</taxon>
        <taxon>Flavobacteriaceae</taxon>
        <taxon>Winogradskyella</taxon>
    </lineage>
</organism>
<keyword evidence="1" id="KW-0812">Transmembrane</keyword>
<feature type="transmembrane region" description="Helical" evidence="1">
    <location>
        <begin position="12"/>
        <end position="30"/>
    </location>
</feature>
<dbReference type="EMBL" id="JAFMPT010000013">
    <property type="protein sequence ID" value="MCC1485003.1"/>
    <property type="molecule type" value="Genomic_DNA"/>
</dbReference>
<evidence type="ECO:0000256" key="1">
    <source>
        <dbReference type="SAM" id="Phobius"/>
    </source>
</evidence>
<evidence type="ECO:0000313" key="2">
    <source>
        <dbReference type="EMBL" id="MCC1485003.1"/>
    </source>
</evidence>
<dbReference type="InterPro" id="IPR045749">
    <property type="entry name" value="DUF6090"/>
</dbReference>
<proteinExistence type="predicted"/>
<comment type="caution">
    <text evidence="2">The sequence shown here is derived from an EMBL/GenBank/DDBJ whole genome shotgun (WGS) entry which is preliminary data.</text>
</comment>
<protein>
    <submittedName>
        <fullName evidence="2">Uncharacterized protein</fullName>
    </submittedName>
</protein>
<keyword evidence="3" id="KW-1185">Reference proteome</keyword>
<dbReference type="Pfam" id="PF19578">
    <property type="entry name" value="DUF6090"/>
    <property type="match status" value="1"/>
</dbReference>
<gene>
    <name evidence="2" type="ORF">J1C55_10405</name>
</gene>
<keyword evidence="1" id="KW-0472">Membrane</keyword>
<reference evidence="3" key="1">
    <citation type="submission" date="2021-03" db="EMBL/GenBank/DDBJ databases">
        <title>Genome of Cognatishimia sp. F0-27.</title>
        <authorList>
            <person name="Ping X."/>
        </authorList>
    </citation>
    <scope>NUCLEOTIDE SEQUENCE [LARGE SCALE GENOMIC DNA]</scope>
    <source>
        <strain evidence="3">E313</strain>
    </source>
</reference>
<evidence type="ECO:0000313" key="3">
    <source>
        <dbReference type="Proteomes" id="UP000778797"/>
    </source>
</evidence>
<keyword evidence="1" id="KW-1133">Transmembrane helix</keyword>
<reference evidence="3" key="2">
    <citation type="submission" date="2023-07" db="EMBL/GenBank/DDBJ databases">
        <title>Genome of Winogradskyella sp. E313.</title>
        <authorList>
            <person name="Zhou Y."/>
        </authorList>
    </citation>
    <scope>NUCLEOTIDE SEQUENCE [LARGE SCALE GENOMIC DNA]</scope>
    <source>
        <strain evidence="3">E313</strain>
    </source>
</reference>
<accession>A0ABS8EP60</accession>
<name>A0ABS8EP60_9FLAO</name>
<dbReference type="Proteomes" id="UP000778797">
    <property type="component" value="Unassembled WGS sequence"/>
</dbReference>
<dbReference type="RefSeq" id="WP_227477495.1">
    <property type="nucleotide sequence ID" value="NZ_JAFMPT010000013.1"/>
</dbReference>
<sequence length="236" mass="27197">MDQNKTGKYLKYAIGEIILVVIGILIALQINNWNENRKSLISEKATLTKFLQDLQSDSTFFQANINRIKDIDELHKNLFKIGVKDANGIVLKDPNYIRRTLSYNPIAKENDPDITAKVNDDTIREGIQNYFRKMTTAKVSSSQHINIILKMRDFLRRKRSHKLEAWFESNMNLSEDSTNAPNIITSENLIELSKDVDFQQLLFESSIKLNETKVRIGVLIDSNTNLMTTIRAYIND</sequence>